<evidence type="ECO:0000313" key="1">
    <source>
        <dbReference type="EMBL" id="ABW26511.1"/>
    </source>
</evidence>
<organism evidence="1 2">
    <name type="scientific">Acaryochloris marina (strain MBIC 11017)</name>
    <dbReference type="NCBI Taxonomy" id="329726"/>
    <lineage>
        <taxon>Bacteria</taxon>
        <taxon>Bacillati</taxon>
        <taxon>Cyanobacteriota</taxon>
        <taxon>Cyanophyceae</taxon>
        <taxon>Acaryochloridales</taxon>
        <taxon>Acaryochloridaceae</taxon>
        <taxon>Acaryochloris</taxon>
    </lineage>
</organism>
<evidence type="ECO:0000313" key="2">
    <source>
        <dbReference type="Proteomes" id="UP000000268"/>
    </source>
</evidence>
<protein>
    <submittedName>
        <fullName evidence="1">Uncharacterized protein</fullName>
    </submittedName>
</protein>
<dbReference type="AlphaFoldDB" id="B0C7X0"/>
<accession>B0C7X0</accession>
<name>B0C7X0_ACAM1</name>
<reference evidence="1 2" key="1">
    <citation type="journal article" date="2008" name="Proc. Natl. Acad. Sci. U.S.A.">
        <title>Niche adaptation and genome expansion in the chlorophyll d-producing cyanobacterium Acaryochloris marina.</title>
        <authorList>
            <person name="Swingley W.D."/>
            <person name="Chen M."/>
            <person name="Cheung P.C."/>
            <person name="Conrad A.L."/>
            <person name="Dejesa L.C."/>
            <person name="Hao J."/>
            <person name="Honchak B.M."/>
            <person name="Karbach L.E."/>
            <person name="Kurdoglu A."/>
            <person name="Lahiri S."/>
            <person name="Mastrian S.D."/>
            <person name="Miyashita H."/>
            <person name="Page L."/>
            <person name="Ramakrishna P."/>
            <person name="Satoh S."/>
            <person name="Sattley W.M."/>
            <person name="Shimada Y."/>
            <person name="Taylor H.L."/>
            <person name="Tomo T."/>
            <person name="Tsuchiya T."/>
            <person name="Wang Z.T."/>
            <person name="Raymond J."/>
            <person name="Mimuro M."/>
            <person name="Blankenship R.E."/>
            <person name="Touchman J.W."/>
        </authorList>
    </citation>
    <scope>NUCLEOTIDE SEQUENCE [LARGE SCALE GENOMIC DNA]</scope>
    <source>
        <strain evidence="2">MBIC 11017</strain>
    </source>
</reference>
<dbReference type="RefSeq" id="WP_012162039.1">
    <property type="nucleotide sequence ID" value="NC_009925.1"/>
</dbReference>
<dbReference type="KEGG" id="amr:AM1_1483"/>
<dbReference type="Proteomes" id="UP000000268">
    <property type="component" value="Chromosome"/>
</dbReference>
<dbReference type="EMBL" id="CP000828">
    <property type="protein sequence ID" value="ABW26511.1"/>
    <property type="molecule type" value="Genomic_DNA"/>
</dbReference>
<gene>
    <name evidence="1" type="ordered locus">AM1_1483</name>
</gene>
<keyword evidence="2" id="KW-1185">Reference proteome</keyword>
<dbReference type="HOGENOM" id="CLU_3194724_0_0_3"/>
<dbReference type="STRING" id="329726.AM1_1483"/>
<proteinExistence type="predicted"/>
<sequence length="45" mass="4968">MTLPKVSDGDFNQGQTQSYAITLKLGNYVFSCLLNLTPDYPVSVQ</sequence>